<dbReference type="Proteomes" id="UP001151760">
    <property type="component" value="Unassembled WGS sequence"/>
</dbReference>
<proteinExistence type="predicted"/>
<comment type="caution">
    <text evidence="2">The sequence shown here is derived from an EMBL/GenBank/DDBJ whole genome shotgun (WGS) entry which is preliminary data.</text>
</comment>
<reference evidence="2" key="1">
    <citation type="journal article" date="2022" name="Int. J. Mol. Sci.">
        <title>Draft Genome of Tanacetum Coccineum: Genomic Comparison of Closely Related Tanacetum-Family Plants.</title>
        <authorList>
            <person name="Yamashiro T."/>
            <person name="Shiraishi A."/>
            <person name="Nakayama K."/>
            <person name="Satake H."/>
        </authorList>
    </citation>
    <scope>NUCLEOTIDE SEQUENCE</scope>
</reference>
<evidence type="ECO:0000313" key="3">
    <source>
        <dbReference type="Proteomes" id="UP001151760"/>
    </source>
</evidence>
<keyword evidence="3" id="KW-1185">Reference proteome</keyword>
<organism evidence="2 3">
    <name type="scientific">Tanacetum coccineum</name>
    <dbReference type="NCBI Taxonomy" id="301880"/>
    <lineage>
        <taxon>Eukaryota</taxon>
        <taxon>Viridiplantae</taxon>
        <taxon>Streptophyta</taxon>
        <taxon>Embryophyta</taxon>
        <taxon>Tracheophyta</taxon>
        <taxon>Spermatophyta</taxon>
        <taxon>Magnoliopsida</taxon>
        <taxon>eudicotyledons</taxon>
        <taxon>Gunneridae</taxon>
        <taxon>Pentapetalae</taxon>
        <taxon>asterids</taxon>
        <taxon>campanulids</taxon>
        <taxon>Asterales</taxon>
        <taxon>Asteraceae</taxon>
        <taxon>Asteroideae</taxon>
        <taxon>Anthemideae</taxon>
        <taxon>Anthemidinae</taxon>
        <taxon>Tanacetum</taxon>
    </lineage>
</organism>
<evidence type="ECO:0000256" key="1">
    <source>
        <dbReference type="SAM" id="MobiDB-lite"/>
    </source>
</evidence>
<gene>
    <name evidence="2" type="ORF">Tco_0821638</name>
</gene>
<evidence type="ECO:0000313" key="2">
    <source>
        <dbReference type="EMBL" id="GJT00469.1"/>
    </source>
</evidence>
<protein>
    <submittedName>
        <fullName evidence="2">Uncharacterized protein</fullName>
    </submittedName>
</protein>
<sequence length="97" mass="11112">MDDVIQPLIPKTIHTTPPDKDYVAPTTKSLLDDLLEELENDILNVTMVDEEADFNPTKDIEELERLLAKDPQSYLTEIQHIDGIRRNHYDVTMAVPP</sequence>
<dbReference type="EMBL" id="BQNB010012197">
    <property type="protein sequence ID" value="GJT00469.1"/>
    <property type="molecule type" value="Genomic_DNA"/>
</dbReference>
<name>A0ABQ5AEL8_9ASTR</name>
<feature type="region of interest" description="Disordered" evidence="1">
    <location>
        <begin position="1"/>
        <end position="20"/>
    </location>
</feature>
<accession>A0ABQ5AEL8</accession>
<reference evidence="2" key="2">
    <citation type="submission" date="2022-01" db="EMBL/GenBank/DDBJ databases">
        <authorList>
            <person name="Yamashiro T."/>
            <person name="Shiraishi A."/>
            <person name="Satake H."/>
            <person name="Nakayama K."/>
        </authorList>
    </citation>
    <scope>NUCLEOTIDE SEQUENCE</scope>
</reference>